<dbReference type="GO" id="GO:0009289">
    <property type="term" value="C:pilus"/>
    <property type="evidence" value="ECO:0007669"/>
    <property type="project" value="UniProtKB-SubCell"/>
</dbReference>
<dbReference type="STRING" id="89065.SAMN05216605_103389"/>
<evidence type="ECO:0000256" key="3">
    <source>
        <dbReference type="ARBA" id="ARBA00022558"/>
    </source>
</evidence>
<evidence type="ECO:0000259" key="9">
    <source>
        <dbReference type="Pfam" id="PF05567"/>
    </source>
</evidence>
<evidence type="ECO:0000256" key="2">
    <source>
        <dbReference type="ARBA" id="ARBA00008387"/>
    </source>
</evidence>
<evidence type="ECO:0000256" key="6">
    <source>
        <dbReference type="ARBA" id="ARBA00023263"/>
    </source>
</evidence>
<dbReference type="EMBL" id="FNCO01000003">
    <property type="protein sequence ID" value="SDG87489.1"/>
    <property type="molecule type" value="Genomic_DNA"/>
</dbReference>
<keyword evidence="5" id="KW-0106">Calcium</keyword>
<organism evidence="10 11">
    <name type="scientific">Pseudomonas abietaniphila</name>
    <dbReference type="NCBI Taxonomy" id="89065"/>
    <lineage>
        <taxon>Bacteria</taxon>
        <taxon>Pseudomonadati</taxon>
        <taxon>Pseudomonadota</taxon>
        <taxon>Gammaproteobacteria</taxon>
        <taxon>Pseudomonadales</taxon>
        <taxon>Pseudomonadaceae</taxon>
        <taxon>Pseudomonas</taxon>
    </lineage>
</organism>
<dbReference type="SUPFAM" id="SSF50998">
    <property type="entry name" value="Quinoprotein alcohol dehydrogenase-like"/>
    <property type="match status" value="1"/>
</dbReference>
<feature type="signal peptide" evidence="8">
    <location>
        <begin position="1"/>
        <end position="34"/>
    </location>
</feature>
<gene>
    <name evidence="10" type="ORF">SAMN05216605_103389</name>
</gene>
<keyword evidence="4" id="KW-0479">Metal-binding</keyword>
<name>A0A1G7XTH0_9PSED</name>
<dbReference type="Proteomes" id="UP000182894">
    <property type="component" value="Unassembled WGS sequence"/>
</dbReference>
<reference evidence="11" key="1">
    <citation type="submission" date="2016-10" db="EMBL/GenBank/DDBJ databases">
        <authorList>
            <person name="Varghese N."/>
            <person name="Submissions S."/>
        </authorList>
    </citation>
    <scope>NUCLEOTIDE SEQUENCE [LARGE SCALE GENOMIC DNA]</scope>
    <source>
        <strain evidence="11">ATCC 700689</strain>
    </source>
</reference>
<sequence length="1462" mass="153827">MSMRIWQKIMSRKAVASFIVAALGSLLLPATAQAVVSQVPAQLPLFLNNSVPPLNMLVVGRDHKLFFPAYNDASDLDGNGSIDIRYKPSIDYLGYFDSLTCYTYGSGYFTAASKTTAANLKKCPGSWSGDYLNYLTTSRADALRKVLYGGYREVDTATQTILTRAYIPTDAHTWGKEYTSLKVDGYNLSDYTPLSNPDAGNYTLFANNTQVSAPLLRVLSNVSNIRIFGWVSREVTQGGTTATNTSFKDVTVSPSDYQVRVEVCKTGFLESNCKLYPNGKYKPTGILHDYGEGNQMYFGLMTGTYQNNIQGGAIRKAISSFSNEIEASTGIFGTRIPLTGLYVKGGIIGTLDGLKLTSTGCSTSGNSITNSNCQNWGNPLAEMMFETLRYFSTVTVNSVTTAPTTGYLSGAGDLALGLSGLTAWTSPYATSPNANATNPTYPSCSKPFETLFSDVNPTYDSDLPGSAFSTTAAPSTTSALSGFSAQALGKTIWDADVGAGNRNINIGETTTSSDTAPTSKIAASLGNIRGLPEEPTKQGTFNAAAVAYFANTHPITPLGNLNVQTFSIALSSTLPRIQMPVGNGTITLLPFGKVTSGVTEQITGFYIDSLYNMTGQPTDTTVNEGRARAVFRVVFDDCGQGCDYDMDAIVLYTVAVTAAGTLDVTLQTVYSVSGAESHMGYTISGTTADGIYLEVTGGGSTGATHYALDTPGAQLPGSCPCTGNSTLLPGRKSGSVIVNGSDTHVRNFKPSSANSVTNLQDPLWYAAKWGGFGDSNNTASSVPVAGQWDSNVSGTPNNYFLVSNASTLKTQLAKAFNQILQANSSVATPAAIPALGTSNSSSTYLNSLNVAYWSGDLTKTTTTYTSTGSSSVQNWSAAQNVPTWSLRNIQMATQAGTALQPFTFANLGNRTYATVNLQTTLTSDQVDFIKGDSSKEISAFRRRASLIGDLVNSSPVVVDTALYEPTVADTLDGSAGDYATFAANQKNRRGQVYVGANDGMLHAFDTLTGVEKFAFVPSAVISGLSALTNKSYNSDSSLHRYFVDGNSTTADVYFNSGWHTIVVGTLGAGGNEIFALDVTNPDSITLLWEFTSQTDPELGATFATPVIAKLHSGDWGVIVGNGYNGNNGKAALFVLNASTGAVIKKLTTSVEGNNGLSSPVVLDANSDGIADYVYAGDLLGNLWRFDLIGTSLTATAAASSYKVAFGNTPLYTATTSTSSGVAQSITAPPIIKGHPTGTGTLVIFGTGRYFASADKTSTDLQTLYGIWDKQTAGATASSTPVLTRLKLQSQNITQQATGTFNGNTKTIRLVSANAVDWNTSFGWYLDLAVGNSLLGERLVDPLTLTGSVLFASTRTPSSDVCTPGITGWIYGLNPDTGGRTSVSVFNFSRNGTISNTDQYNNNVVSAYSSAGGGMAFVSGKGVGATDTNGNGTIVSADGTSETGNTGSSTNGRQAWRTMPSFP</sequence>
<evidence type="ECO:0000256" key="8">
    <source>
        <dbReference type="SAM" id="SignalP"/>
    </source>
</evidence>
<evidence type="ECO:0000256" key="5">
    <source>
        <dbReference type="ARBA" id="ARBA00022837"/>
    </source>
</evidence>
<evidence type="ECO:0000313" key="11">
    <source>
        <dbReference type="Proteomes" id="UP000182894"/>
    </source>
</evidence>
<protein>
    <submittedName>
        <fullName evidence="10">Type IV pilus assembly protein PilY1</fullName>
    </submittedName>
</protein>
<evidence type="ECO:0000256" key="7">
    <source>
        <dbReference type="SAM" id="MobiDB-lite"/>
    </source>
</evidence>
<keyword evidence="8" id="KW-0732">Signal</keyword>
<keyword evidence="11" id="KW-1185">Reference proteome</keyword>
<feature type="region of interest" description="Disordered" evidence="7">
    <location>
        <begin position="1431"/>
        <end position="1462"/>
    </location>
</feature>
<feature type="chain" id="PRO_5010158014" evidence="8">
    <location>
        <begin position="35"/>
        <end position="1462"/>
    </location>
</feature>
<keyword evidence="3" id="KW-1029">Fimbrium biogenesis</keyword>
<feature type="compositionally biased region" description="Low complexity" evidence="7">
    <location>
        <begin position="1438"/>
        <end position="1451"/>
    </location>
</feature>
<dbReference type="GO" id="GO:0046872">
    <property type="term" value="F:metal ion binding"/>
    <property type="evidence" value="ECO:0007669"/>
    <property type="project" value="UniProtKB-KW"/>
</dbReference>
<feature type="domain" description="PilY1 beta-propeller" evidence="9">
    <location>
        <begin position="947"/>
        <end position="1302"/>
    </location>
</feature>
<comment type="similarity">
    <text evidence="2">Belongs to the PilY1 family.</text>
</comment>
<dbReference type="Pfam" id="PF05567">
    <property type="entry name" value="T4P_PilY1"/>
    <property type="match status" value="1"/>
</dbReference>
<comment type="subcellular location">
    <subcellularLocation>
        <location evidence="1">Fimbrium</location>
    </subcellularLocation>
</comment>
<proteinExistence type="inferred from homology"/>
<accession>A0A1G7XTH0</accession>
<evidence type="ECO:0000256" key="1">
    <source>
        <dbReference type="ARBA" id="ARBA00004561"/>
    </source>
</evidence>
<evidence type="ECO:0000313" key="10">
    <source>
        <dbReference type="EMBL" id="SDG87489.1"/>
    </source>
</evidence>
<dbReference type="InterPro" id="IPR011047">
    <property type="entry name" value="Quinoprotein_ADH-like_sf"/>
</dbReference>
<evidence type="ECO:0000256" key="4">
    <source>
        <dbReference type="ARBA" id="ARBA00022723"/>
    </source>
</evidence>
<dbReference type="InterPro" id="IPR008707">
    <property type="entry name" value="B-propeller_PilY1"/>
</dbReference>
<keyword evidence="6" id="KW-0281">Fimbrium</keyword>